<keyword evidence="5" id="KW-1185">Reference proteome</keyword>
<comment type="caution">
    <text evidence="4">The sequence shown here is derived from an EMBL/GenBank/DDBJ whole genome shotgun (WGS) entry which is preliminary data.</text>
</comment>
<dbReference type="GO" id="GO:0016020">
    <property type="term" value="C:membrane"/>
    <property type="evidence" value="ECO:0007669"/>
    <property type="project" value="InterPro"/>
</dbReference>
<keyword evidence="2" id="KW-0732">Signal</keyword>
<gene>
    <name evidence="4" type="ORF">CRENBAI_026844</name>
</gene>
<feature type="transmembrane region" description="Helical" evidence="1">
    <location>
        <begin position="152"/>
        <end position="174"/>
    </location>
</feature>
<dbReference type="GO" id="GO:0038023">
    <property type="term" value="F:signaling receptor activity"/>
    <property type="evidence" value="ECO:0007669"/>
    <property type="project" value="InterPro"/>
</dbReference>
<proteinExistence type="predicted"/>
<feature type="domain" description="Immunoglobulin" evidence="3">
    <location>
        <begin position="25"/>
        <end position="132"/>
    </location>
</feature>
<keyword evidence="1" id="KW-0472">Membrane</keyword>
<dbReference type="InterPro" id="IPR003599">
    <property type="entry name" value="Ig_sub"/>
</dbReference>
<feature type="signal peptide" evidence="2">
    <location>
        <begin position="1"/>
        <end position="21"/>
    </location>
</feature>
<organism evidence="4 5">
    <name type="scientific">Crenichthys baileyi</name>
    <name type="common">White River springfish</name>
    <dbReference type="NCBI Taxonomy" id="28760"/>
    <lineage>
        <taxon>Eukaryota</taxon>
        <taxon>Metazoa</taxon>
        <taxon>Chordata</taxon>
        <taxon>Craniata</taxon>
        <taxon>Vertebrata</taxon>
        <taxon>Euteleostomi</taxon>
        <taxon>Actinopterygii</taxon>
        <taxon>Neopterygii</taxon>
        <taxon>Teleostei</taxon>
        <taxon>Neoteleostei</taxon>
        <taxon>Acanthomorphata</taxon>
        <taxon>Ovalentaria</taxon>
        <taxon>Atherinomorphae</taxon>
        <taxon>Cyprinodontiformes</taxon>
        <taxon>Goodeidae</taxon>
        <taxon>Crenichthys</taxon>
    </lineage>
</organism>
<dbReference type="EMBL" id="JAHHUM010000380">
    <property type="protein sequence ID" value="KAK5620232.1"/>
    <property type="molecule type" value="Genomic_DNA"/>
</dbReference>
<dbReference type="Gene3D" id="2.60.40.10">
    <property type="entry name" value="Immunoglobulins"/>
    <property type="match status" value="1"/>
</dbReference>
<dbReference type="InterPro" id="IPR013783">
    <property type="entry name" value="Ig-like_fold"/>
</dbReference>
<dbReference type="InterPro" id="IPR039090">
    <property type="entry name" value="CD7"/>
</dbReference>
<dbReference type="GO" id="GO:0002250">
    <property type="term" value="P:adaptive immune response"/>
    <property type="evidence" value="ECO:0007669"/>
    <property type="project" value="InterPro"/>
</dbReference>
<keyword evidence="1" id="KW-1133">Transmembrane helix</keyword>
<dbReference type="InterPro" id="IPR013106">
    <property type="entry name" value="Ig_V-set"/>
</dbReference>
<dbReference type="AlphaFoldDB" id="A0AAV9SFY9"/>
<keyword evidence="1" id="KW-0812">Transmembrane</keyword>
<protein>
    <recommendedName>
        <fullName evidence="3">Immunoglobulin domain-containing protein</fullName>
    </recommendedName>
</protein>
<reference evidence="4 5" key="1">
    <citation type="submission" date="2021-06" db="EMBL/GenBank/DDBJ databases">
        <authorList>
            <person name="Palmer J.M."/>
        </authorList>
    </citation>
    <scope>NUCLEOTIDE SEQUENCE [LARGE SCALE GENOMIC DNA]</scope>
    <source>
        <strain evidence="4 5">MEX-2019</strain>
        <tissue evidence="4">Muscle</tissue>
    </source>
</reference>
<dbReference type="Proteomes" id="UP001311232">
    <property type="component" value="Unassembled WGS sequence"/>
</dbReference>
<evidence type="ECO:0000256" key="1">
    <source>
        <dbReference type="SAM" id="Phobius"/>
    </source>
</evidence>
<evidence type="ECO:0000313" key="5">
    <source>
        <dbReference type="Proteomes" id="UP001311232"/>
    </source>
</evidence>
<sequence length="206" mass="23029">MLNSMSAVWIKIFTILCLCYTAEMNGVVWKEKGQSITIQCRMNLNQTYLSLKKGINKNINIFGIDKATGKIITSEEMSGRVQTHGNFPNIDILIKNLSTTDTGPYWCVYSYTDELYKYHTKDGIGSVLLVVTEKSAATEQLVTCGQSNMNMVGVYVVIAVAALLIIVLAFIVWIMHKTKVSDSTTKPRRVASNGDVYEDMRGTIRH</sequence>
<evidence type="ECO:0000313" key="4">
    <source>
        <dbReference type="EMBL" id="KAK5620232.1"/>
    </source>
</evidence>
<accession>A0AAV9SFY9</accession>
<feature type="chain" id="PRO_5043754302" description="Immunoglobulin domain-containing protein" evidence="2">
    <location>
        <begin position="22"/>
        <end position="206"/>
    </location>
</feature>
<dbReference type="SUPFAM" id="SSF48726">
    <property type="entry name" value="Immunoglobulin"/>
    <property type="match status" value="1"/>
</dbReference>
<evidence type="ECO:0000256" key="2">
    <source>
        <dbReference type="SAM" id="SignalP"/>
    </source>
</evidence>
<dbReference type="Pfam" id="PF07686">
    <property type="entry name" value="V-set"/>
    <property type="match status" value="1"/>
</dbReference>
<dbReference type="PANTHER" id="PTHR15343:SF0">
    <property type="entry name" value="T-CELL ANTIGEN CD7"/>
    <property type="match status" value="1"/>
</dbReference>
<evidence type="ECO:0000259" key="3">
    <source>
        <dbReference type="SMART" id="SM00409"/>
    </source>
</evidence>
<name>A0AAV9SFY9_9TELE</name>
<dbReference type="SMART" id="SM00409">
    <property type="entry name" value="IG"/>
    <property type="match status" value="1"/>
</dbReference>
<dbReference type="PANTHER" id="PTHR15343">
    <property type="entry name" value="CD7"/>
    <property type="match status" value="1"/>
</dbReference>
<dbReference type="InterPro" id="IPR036179">
    <property type="entry name" value="Ig-like_dom_sf"/>
</dbReference>